<dbReference type="AlphaFoldDB" id="A0A4S8JB37"/>
<dbReference type="EMBL" id="PYDT01000006">
    <property type="protein sequence ID" value="THU58947.1"/>
    <property type="molecule type" value="Genomic_DNA"/>
</dbReference>
<dbReference type="PANTHER" id="PTHR31916">
    <property type="match status" value="1"/>
</dbReference>
<dbReference type="GO" id="GO:0004575">
    <property type="term" value="F:sucrose alpha-glucosidase activity"/>
    <property type="evidence" value="ECO:0007669"/>
    <property type="project" value="TreeGrafter"/>
</dbReference>
<evidence type="ECO:0000256" key="3">
    <source>
        <dbReference type="ARBA" id="ARBA00022801"/>
    </source>
</evidence>
<accession>A0A4S8JB37</accession>
<dbReference type="InterPro" id="IPR024746">
    <property type="entry name" value="Glyco_hydro_100"/>
</dbReference>
<evidence type="ECO:0000313" key="7">
    <source>
        <dbReference type="EMBL" id="THU58947.1"/>
    </source>
</evidence>
<keyword evidence="4 6" id="KW-0119">Carbohydrate metabolism</keyword>
<keyword evidence="5 6" id="KW-0326">Glycosidase</keyword>
<keyword evidence="8" id="KW-1185">Reference proteome</keyword>
<dbReference type="Proteomes" id="UP000317650">
    <property type="component" value="Chromosome 3"/>
</dbReference>
<comment type="catalytic activity">
    <reaction evidence="1 6">
        <text>Hydrolysis of terminal non-reducing beta-D-fructofuranoside residues in beta-D-fructofuranosides.</text>
        <dbReference type="EC" id="3.2.1.26"/>
    </reaction>
</comment>
<evidence type="ECO:0000256" key="6">
    <source>
        <dbReference type="RuleBase" id="RU367047"/>
    </source>
</evidence>
<evidence type="ECO:0000256" key="1">
    <source>
        <dbReference type="ARBA" id="ARBA00000094"/>
    </source>
</evidence>
<dbReference type="InterPro" id="IPR012341">
    <property type="entry name" value="6hp_glycosidase-like_sf"/>
</dbReference>
<comment type="function">
    <text evidence="6">Invertase that cleaves sucrose into glucose and fructose.</text>
</comment>
<evidence type="ECO:0000313" key="8">
    <source>
        <dbReference type="Proteomes" id="UP000317650"/>
    </source>
</evidence>
<keyword evidence="3 6" id="KW-0378">Hydrolase</keyword>
<sequence>MMGSSEVAMHALSGAVPARFSPSLFANAPHAAIPYKNRGKYRRKSRALAASCSTSRIRNGCLRDYGFRNINNRLLSLKCKCQRAESTSGDANKTWFTEPASKADQILGELNGQKVVDFENGSVIMPNDVSVNQSSDKTRGNPVEDEVWRLLQESVVYYCGTPVGTIAAKDPSDSGSSVLNYDQVFIRDFIPSGMAFLLMGEYEIVRNFILHTLQLQSWEKTMDCHSPGQGLMPASFKIRTVPLDGDDSVTEEVLDPDFGEAAIGRVAPVDSGLWWIILLRAYGKCSGDLSVQERIDVQTGIKMILKLCLADGFDMFPTLLVTDGSCMIDRRMGIHGHPLEIQALFYSALVCAREMLAPEDGSADLIRALNNRLIALSFHIREYYWVDKRKLNEIYRYKTEEYSYDAVNKFNIYPDQISPWLVEWMPEKGGYFIGNLQPAHMDFRFFSLGNLWSIVSSLATTHQSLAILDLIEAKWSDLVADMPFKICYPALEGQEWQIITGSDPKNTPWSYHNGGSWPTLLWQLTVACIKMNRPEIAARAIEVAEKRIAADRWPEYYDTKRARFIGKQARLYQTWSIAGFLVAKLLLKNPDAARNIWNDEDAEIVNALNIIVDSNPRKRGRKVLKKTYII</sequence>
<comment type="similarity">
    <text evidence="2 6">Belongs to the glycosyl hydrolase 100 family.</text>
</comment>
<dbReference type="Gene3D" id="1.50.10.10">
    <property type="match status" value="1"/>
</dbReference>
<reference evidence="7 8" key="1">
    <citation type="journal article" date="2019" name="Nat. Plants">
        <title>Genome sequencing of Musa balbisiana reveals subgenome evolution and function divergence in polyploid bananas.</title>
        <authorList>
            <person name="Yao X."/>
        </authorList>
    </citation>
    <scope>NUCLEOTIDE SEQUENCE [LARGE SCALE GENOMIC DNA]</scope>
    <source>
        <strain evidence="8">cv. DH-PKW</strain>
        <tissue evidence="7">Leaves</tissue>
    </source>
</reference>
<evidence type="ECO:0000256" key="2">
    <source>
        <dbReference type="ARBA" id="ARBA00007671"/>
    </source>
</evidence>
<dbReference type="Pfam" id="PF12899">
    <property type="entry name" value="Glyco_hydro_100"/>
    <property type="match status" value="1"/>
</dbReference>
<protein>
    <recommendedName>
        <fullName evidence="6">Alkaline/neutral invertase</fullName>
        <ecNumber evidence="6">3.2.1.26</ecNumber>
    </recommendedName>
</protein>
<dbReference type="GO" id="GO:0009507">
    <property type="term" value="C:chloroplast"/>
    <property type="evidence" value="ECO:0007669"/>
    <property type="project" value="TreeGrafter"/>
</dbReference>
<name>A0A4S8JB37_MUSBA</name>
<dbReference type="EC" id="3.2.1.26" evidence="6"/>
<dbReference type="GO" id="GO:0005987">
    <property type="term" value="P:sucrose catabolic process"/>
    <property type="evidence" value="ECO:0007669"/>
    <property type="project" value="TreeGrafter"/>
</dbReference>
<dbReference type="STRING" id="52838.A0A4S8JB37"/>
<proteinExistence type="inferred from homology"/>
<dbReference type="SUPFAM" id="SSF48208">
    <property type="entry name" value="Six-hairpin glycosidases"/>
    <property type="match status" value="1"/>
</dbReference>
<dbReference type="PANTHER" id="PTHR31916:SF28">
    <property type="entry name" value="NEUTRAL_ALKALINE INVERTASE 3, CHLOROPLASTIC"/>
    <property type="match status" value="1"/>
</dbReference>
<evidence type="ECO:0000256" key="5">
    <source>
        <dbReference type="ARBA" id="ARBA00023295"/>
    </source>
</evidence>
<gene>
    <name evidence="7" type="ORF">C4D60_Mb03t19840</name>
</gene>
<dbReference type="GO" id="GO:0033926">
    <property type="term" value="F:endo-alpha-N-acetylgalactosaminidase activity"/>
    <property type="evidence" value="ECO:0007669"/>
    <property type="project" value="UniProtKB-UniRule"/>
</dbReference>
<comment type="caution">
    <text evidence="7">The sequence shown here is derived from an EMBL/GenBank/DDBJ whole genome shotgun (WGS) entry which is preliminary data.</text>
</comment>
<dbReference type="InterPro" id="IPR008928">
    <property type="entry name" value="6-hairpin_glycosidase_sf"/>
</dbReference>
<evidence type="ECO:0000256" key="4">
    <source>
        <dbReference type="ARBA" id="ARBA00023277"/>
    </source>
</evidence>
<dbReference type="FunFam" id="1.50.10.10:FF:000001">
    <property type="entry name" value="probable alkaline/neutral invertase B"/>
    <property type="match status" value="1"/>
</dbReference>
<organism evidence="7 8">
    <name type="scientific">Musa balbisiana</name>
    <name type="common">Banana</name>
    <dbReference type="NCBI Taxonomy" id="52838"/>
    <lineage>
        <taxon>Eukaryota</taxon>
        <taxon>Viridiplantae</taxon>
        <taxon>Streptophyta</taxon>
        <taxon>Embryophyta</taxon>
        <taxon>Tracheophyta</taxon>
        <taxon>Spermatophyta</taxon>
        <taxon>Magnoliopsida</taxon>
        <taxon>Liliopsida</taxon>
        <taxon>Zingiberales</taxon>
        <taxon>Musaceae</taxon>
        <taxon>Musa</taxon>
    </lineage>
</organism>